<keyword evidence="10" id="KW-1185">Reference proteome</keyword>
<name>A0A6A6H7J0_VIRVR</name>
<sequence>MSVEVGSKNYVGPGETLAAGIVFPILEIAAVGLRFVARHRQKAAVSIDGWLIVPALVCVIGMGAAFIVGVHGKAMGYPTLSQDAGNYLTESPPEVVLIQKVEYAFQLMMILAYGSIKLSVIYFYRRIFVTHRGGVFDVVTTVSVVVTVLWTLVFFFIFLFSCGSHISAHWGSLQDLTTYCWATYAPEEGLVISDLITDVAVLSLPFPMLWNLHMTSFRKLYVTGIFLLGGVSIAASIVRMVLYIEVINAGSDPNMDEDLTLTRVFYWSMIEAGLALIAACLPTLQTLLPVISTQQIIDSVRSIFSLHSQHSSSHGSRFIELSGQERTGSTAHIVHSEESSSSRPIVEHKSIEENRRSQGMVEDRGIKQDHDFV</sequence>
<dbReference type="AlphaFoldDB" id="A0A6A6H7J0"/>
<comment type="similarity">
    <text evidence="5">Belongs to the SAT4 family.</text>
</comment>
<reference evidence="9" key="1">
    <citation type="journal article" date="2020" name="Stud. Mycol.">
        <title>101 Dothideomycetes genomes: a test case for predicting lifestyles and emergence of pathogens.</title>
        <authorList>
            <person name="Haridas S."/>
            <person name="Albert R."/>
            <person name="Binder M."/>
            <person name="Bloem J."/>
            <person name="Labutti K."/>
            <person name="Salamov A."/>
            <person name="Andreopoulos B."/>
            <person name="Baker S."/>
            <person name="Barry K."/>
            <person name="Bills G."/>
            <person name="Bluhm B."/>
            <person name="Cannon C."/>
            <person name="Castanera R."/>
            <person name="Culley D."/>
            <person name="Daum C."/>
            <person name="Ezra D."/>
            <person name="Gonzalez J."/>
            <person name="Henrissat B."/>
            <person name="Kuo A."/>
            <person name="Liang C."/>
            <person name="Lipzen A."/>
            <person name="Lutzoni F."/>
            <person name="Magnuson J."/>
            <person name="Mondo S."/>
            <person name="Nolan M."/>
            <person name="Ohm R."/>
            <person name="Pangilinan J."/>
            <person name="Park H.-J."/>
            <person name="Ramirez L."/>
            <person name="Alfaro M."/>
            <person name="Sun H."/>
            <person name="Tritt A."/>
            <person name="Yoshinaga Y."/>
            <person name="Zwiers L.-H."/>
            <person name="Turgeon B."/>
            <person name="Goodwin S."/>
            <person name="Spatafora J."/>
            <person name="Crous P."/>
            <person name="Grigoriev I."/>
        </authorList>
    </citation>
    <scope>NUCLEOTIDE SEQUENCE</scope>
    <source>
        <strain evidence="9">Tuck. ex Michener</strain>
    </source>
</reference>
<evidence type="ECO:0000256" key="6">
    <source>
        <dbReference type="SAM" id="MobiDB-lite"/>
    </source>
</evidence>
<evidence type="ECO:0000256" key="3">
    <source>
        <dbReference type="ARBA" id="ARBA00022989"/>
    </source>
</evidence>
<feature type="transmembrane region" description="Helical" evidence="7">
    <location>
        <begin position="220"/>
        <end position="244"/>
    </location>
</feature>
<keyword evidence="4 7" id="KW-0472">Membrane</keyword>
<comment type="subcellular location">
    <subcellularLocation>
        <location evidence="1">Membrane</location>
        <topology evidence="1">Multi-pass membrane protein</topology>
    </subcellularLocation>
</comment>
<accession>A0A6A6H7J0</accession>
<evidence type="ECO:0000256" key="4">
    <source>
        <dbReference type="ARBA" id="ARBA00023136"/>
    </source>
</evidence>
<keyword evidence="3 7" id="KW-1133">Transmembrane helix</keyword>
<protein>
    <recommendedName>
        <fullName evidence="8">Rhodopsin domain-containing protein</fullName>
    </recommendedName>
</protein>
<gene>
    <name evidence="9" type="ORF">EV356DRAFT_567901</name>
</gene>
<feature type="transmembrane region" description="Helical" evidence="7">
    <location>
        <begin position="17"/>
        <end position="37"/>
    </location>
</feature>
<dbReference type="GO" id="GO:0016020">
    <property type="term" value="C:membrane"/>
    <property type="evidence" value="ECO:0007669"/>
    <property type="project" value="UniProtKB-SubCell"/>
</dbReference>
<evidence type="ECO:0000259" key="8">
    <source>
        <dbReference type="Pfam" id="PF20684"/>
    </source>
</evidence>
<dbReference type="OrthoDB" id="5393606at2759"/>
<dbReference type="InterPro" id="IPR049326">
    <property type="entry name" value="Rhodopsin_dom_fungi"/>
</dbReference>
<proteinExistence type="inferred from homology"/>
<evidence type="ECO:0000256" key="2">
    <source>
        <dbReference type="ARBA" id="ARBA00022692"/>
    </source>
</evidence>
<dbReference type="InterPro" id="IPR052337">
    <property type="entry name" value="SAT4-like"/>
</dbReference>
<evidence type="ECO:0000313" key="10">
    <source>
        <dbReference type="Proteomes" id="UP000800092"/>
    </source>
</evidence>
<dbReference type="Pfam" id="PF20684">
    <property type="entry name" value="Fung_rhodopsin"/>
    <property type="match status" value="1"/>
</dbReference>
<feature type="transmembrane region" description="Helical" evidence="7">
    <location>
        <begin position="136"/>
        <end position="160"/>
    </location>
</feature>
<dbReference type="PANTHER" id="PTHR33048">
    <property type="entry name" value="PTH11-LIKE INTEGRAL MEMBRANE PROTEIN (AFU_ORTHOLOGUE AFUA_5G11245)"/>
    <property type="match status" value="1"/>
</dbReference>
<feature type="domain" description="Rhodopsin" evidence="8">
    <location>
        <begin position="33"/>
        <end position="288"/>
    </location>
</feature>
<feature type="transmembrane region" description="Helical" evidence="7">
    <location>
        <begin position="264"/>
        <end position="284"/>
    </location>
</feature>
<dbReference type="EMBL" id="ML991805">
    <property type="protein sequence ID" value="KAF2233660.1"/>
    <property type="molecule type" value="Genomic_DNA"/>
</dbReference>
<evidence type="ECO:0000256" key="5">
    <source>
        <dbReference type="ARBA" id="ARBA00038359"/>
    </source>
</evidence>
<dbReference type="Proteomes" id="UP000800092">
    <property type="component" value="Unassembled WGS sequence"/>
</dbReference>
<feature type="transmembrane region" description="Helical" evidence="7">
    <location>
        <begin position="49"/>
        <end position="70"/>
    </location>
</feature>
<feature type="transmembrane region" description="Helical" evidence="7">
    <location>
        <begin position="103"/>
        <end position="124"/>
    </location>
</feature>
<feature type="region of interest" description="Disordered" evidence="6">
    <location>
        <begin position="334"/>
        <end position="373"/>
    </location>
</feature>
<evidence type="ECO:0000313" key="9">
    <source>
        <dbReference type="EMBL" id="KAF2233660.1"/>
    </source>
</evidence>
<evidence type="ECO:0000256" key="1">
    <source>
        <dbReference type="ARBA" id="ARBA00004141"/>
    </source>
</evidence>
<organism evidence="9 10">
    <name type="scientific">Viridothelium virens</name>
    <name type="common">Speckled blister lichen</name>
    <name type="synonym">Trypethelium virens</name>
    <dbReference type="NCBI Taxonomy" id="1048519"/>
    <lineage>
        <taxon>Eukaryota</taxon>
        <taxon>Fungi</taxon>
        <taxon>Dikarya</taxon>
        <taxon>Ascomycota</taxon>
        <taxon>Pezizomycotina</taxon>
        <taxon>Dothideomycetes</taxon>
        <taxon>Dothideomycetes incertae sedis</taxon>
        <taxon>Trypetheliales</taxon>
        <taxon>Trypetheliaceae</taxon>
        <taxon>Viridothelium</taxon>
    </lineage>
</organism>
<keyword evidence="2 7" id="KW-0812">Transmembrane</keyword>
<evidence type="ECO:0000256" key="7">
    <source>
        <dbReference type="SAM" id="Phobius"/>
    </source>
</evidence>
<dbReference type="PANTHER" id="PTHR33048:SF157">
    <property type="entry name" value="INTEGRAL MEMBRANE PROTEIN"/>
    <property type="match status" value="1"/>
</dbReference>